<dbReference type="Gene3D" id="1.20.1250.20">
    <property type="entry name" value="MFS general substrate transporter like domains"/>
    <property type="match status" value="2"/>
</dbReference>
<organism evidence="6 7">
    <name type="scientific">Lachnellula cervina</name>
    <dbReference type="NCBI Taxonomy" id="1316786"/>
    <lineage>
        <taxon>Eukaryota</taxon>
        <taxon>Fungi</taxon>
        <taxon>Dikarya</taxon>
        <taxon>Ascomycota</taxon>
        <taxon>Pezizomycotina</taxon>
        <taxon>Leotiomycetes</taxon>
        <taxon>Helotiales</taxon>
        <taxon>Lachnaceae</taxon>
        <taxon>Lachnellula</taxon>
    </lineage>
</organism>
<comment type="subcellular location">
    <subcellularLocation>
        <location evidence="1">Membrane</location>
        <topology evidence="1">Multi-pass membrane protein</topology>
    </subcellularLocation>
</comment>
<dbReference type="PANTHER" id="PTHR11360:SF177">
    <property type="entry name" value="RIBOFLAVIN TRANSPORTER MCH5"/>
    <property type="match status" value="1"/>
</dbReference>
<sequence>MHRAGTHSAEDSCSIKYHPQNDGIDDPKTRDVEKGDVAGDESPAAVAETQNSSSPSGEKGIFNPESDNVTLTGLDDKDDFPEGGLKGWSVVVGSFCGSFSVFGIINSTAVLLQYFQEHQLKDYSPSQIGWIFGLSLFLTFFCGAPIGPIFDAYGPRALIFCGSILLVASMFLLGLCTRTYLHPALRQQYWHFFMVYSVLNGIGGCLINTPCIASIGHFFLRKRGNATGIAMTSGSIGGIIFPLMLQRLFPMVGFAWATRILGFIILSLLIVANLLVRSRLPRKSIGTWKKVSPDLTVFKDLPFTFVTLGIFLMEWGIFVPLTYITSYAVAHGHSSAFGFQILAILNAGSFFGRFFAGLVADMIGRMNTLILSIALCVVTCFALWLPAGDSTIMIVVFAVIFGFTSGSNLSLSPVCVGQMCKTENYGRYFATCWMFVAFGTLTSLPIAGQILTACGGNYNGVIIFAGLSYAAAGISLAAARVLAVGWKFKTIY</sequence>
<dbReference type="InterPro" id="IPR050327">
    <property type="entry name" value="Proton-linked_MCT"/>
</dbReference>
<accession>A0A7D8Z7J7</accession>
<keyword evidence="4" id="KW-0812">Transmembrane</keyword>
<evidence type="ECO:0000256" key="3">
    <source>
        <dbReference type="SAM" id="MobiDB-lite"/>
    </source>
</evidence>
<comment type="caution">
    <text evidence="6">The sequence shown here is derived from an EMBL/GenBank/DDBJ whole genome shotgun (WGS) entry which is preliminary data.</text>
</comment>
<feature type="transmembrane region" description="Helical" evidence="4">
    <location>
        <begin position="251"/>
        <end position="276"/>
    </location>
</feature>
<dbReference type="GO" id="GO:0016020">
    <property type="term" value="C:membrane"/>
    <property type="evidence" value="ECO:0007669"/>
    <property type="project" value="UniProtKB-SubCell"/>
</dbReference>
<evidence type="ECO:0000256" key="1">
    <source>
        <dbReference type="ARBA" id="ARBA00004141"/>
    </source>
</evidence>
<dbReference type="EMBL" id="QGMG01000266">
    <property type="protein sequence ID" value="TVY55176.1"/>
    <property type="molecule type" value="Genomic_DNA"/>
</dbReference>
<name>A0A7D8Z7J7_9HELO</name>
<feature type="transmembrane region" description="Helical" evidence="4">
    <location>
        <begin position="392"/>
        <end position="416"/>
    </location>
</feature>
<feature type="transmembrane region" description="Helical" evidence="4">
    <location>
        <begin position="193"/>
        <end position="220"/>
    </location>
</feature>
<keyword evidence="4" id="KW-0472">Membrane</keyword>
<feature type="transmembrane region" description="Helical" evidence="4">
    <location>
        <begin position="460"/>
        <end position="483"/>
    </location>
</feature>
<dbReference type="CDD" id="cd17352">
    <property type="entry name" value="MFS_MCT_SLC16"/>
    <property type="match status" value="1"/>
</dbReference>
<feature type="transmembrane region" description="Helical" evidence="4">
    <location>
        <begin position="297"/>
        <end position="317"/>
    </location>
</feature>
<feature type="region of interest" description="Disordered" evidence="3">
    <location>
        <begin position="1"/>
        <end position="74"/>
    </location>
</feature>
<feature type="transmembrane region" description="Helical" evidence="4">
    <location>
        <begin position="337"/>
        <end position="356"/>
    </location>
</feature>
<comment type="similarity">
    <text evidence="2">Belongs to the major facilitator superfamily. Monocarboxylate porter (TC 2.A.1.13) family.</text>
</comment>
<keyword evidence="4" id="KW-1133">Transmembrane helix</keyword>
<evidence type="ECO:0000256" key="4">
    <source>
        <dbReference type="SAM" id="Phobius"/>
    </source>
</evidence>
<dbReference type="InterPro" id="IPR036259">
    <property type="entry name" value="MFS_trans_sf"/>
</dbReference>
<reference evidence="6 7" key="1">
    <citation type="submission" date="2018-05" db="EMBL/GenBank/DDBJ databases">
        <title>Whole genome sequencing for identification of molecular markers to develop diagnostic detection tools for the regulated plant pathogen Lachnellula willkommii.</title>
        <authorList>
            <person name="Giroux E."/>
            <person name="Bilodeau G."/>
        </authorList>
    </citation>
    <scope>NUCLEOTIDE SEQUENCE [LARGE SCALE GENOMIC DNA]</scope>
    <source>
        <strain evidence="6 7">CBS 625.97</strain>
    </source>
</reference>
<dbReference type="AlphaFoldDB" id="A0A7D8Z7J7"/>
<proteinExistence type="inferred from homology"/>
<dbReference type="InterPro" id="IPR011701">
    <property type="entry name" value="MFS"/>
</dbReference>
<dbReference type="GO" id="GO:0022857">
    <property type="term" value="F:transmembrane transporter activity"/>
    <property type="evidence" value="ECO:0007669"/>
    <property type="project" value="InterPro"/>
</dbReference>
<dbReference type="PANTHER" id="PTHR11360">
    <property type="entry name" value="MONOCARBOXYLATE TRANSPORTER"/>
    <property type="match status" value="1"/>
</dbReference>
<feature type="compositionally biased region" description="Basic and acidic residues" evidence="3">
    <location>
        <begin position="25"/>
        <end position="37"/>
    </location>
</feature>
<dbReference type="InterPro" id="IPR020846">
    <property type="entry name" value="MFS_dom"/>
</dbReference>
<dbReference type="OrthoDB" id="410267at2759"/>
<feature type="transmembrane region" description="Helical" evidence="4">
    <location>
        <begin position="227"/>
        <end position="245"/>
    </location>
</feature>
<feature type="transmembrane region" description="Helical" evidence="4">
    <location>
        <begin position="368"/>
        <end position="386"/>
    </location>
</feature>
<evidence type="ECO:0000313" key="6">
    <source>
        <dbReference type="EMBL" id="TVY55176.1"/>
    </source>
</evidence>
<feature type="transmembrane region" description="Helical" evidence="4">
    <location>
        <begin position="157"/>
        <end position="181"/>
    </location>
</feature>
<dbReference type="SUPFAM" id="SSF103473">
    <property type="entry name" value="MFS general substrate transporter"/>
    <property type="match status" value="1"/>
</dbReference>
<dbReference type="Pfam" id="PF07690">
    <property type="entry name" value="MFS_1"/>
    <property type="match status" value="1"/>
</dbReference>
<feature type="transmembrane region" description="Helical" evidence="4">
    <location>
        <begin position="428"/>
        <end position="448"/>
    </location>
</feature>
<evidence type="ECO:0000256" key="2">
    <source>
        <dbReference type="ARBA" id="ARBA00006727"/>
    </source>
</evidence>
<evidence type="ECO:0000259" key="5">
    <source>
        <dbReference type="PROSITE" id="PS50850"/>
    </source>
</evidence>
<dbReference type="Proteomes" id="UP000481288">
    <property type="component" value="Unassembled WGS sequence"/>
</dbReference>
<feature type="transmembrane region" description="Helical" evidence="4">
    <location>
        <begin position="127"/>
        <end position="150"/>
    </location>
</feature>
<gene>
    <name evidence="6" type="primary">MCH5_2</name>
    <name evidence="6" type="ORF">LCER1_G002629</name>
</gene>
<feature type="transmembrane region" description="Helical" evidence="4">
    <location>
        <begin position="90"/>
        <end position="115"/>
    </location>
</feature>
<protein>
    <submittedName>
        <fullName evidence="6">Riboflavin transporter MCH5</fullName>
    </submittedName>
</protein>
<dbReference type="PROSITE" id="PS50850">
    <property type="entry name" value="MFS"/>
    <property type="match status" value="1"/>
</dbReference>
<evidence type="ECO:0000313" key="7">
    <source>
        <dbReference type="Proteomes" id="UP000481288"/>
    </source>
</evidence>
<feature type="domain" description="Major facilitator superfamily (MFS) profile" evidence="5">
    <location>
        <begin position="86"/>
        <end position="483"/>
    </location>
</feature>
<keyword evidence="7" id="KW-1185">Reference proteome</keyword>